<organism evidence="1 2">
    <name type="scientific">Palleniella muris</name>
    <dbReference type="NCBI Taxonomy" id="3038145"/>
    <lineage>
        <taxon>Bacteria</taxon>
        <taxon>Pseudomonadati</taxon>
        <taxon>Bacteroidota</taxon>
        <taxon>Bacteroidia</taxon>
        <taxon>Bacteroidales</taxon>
        <taxon>Prevotellaceae</taxon>
        <taxon>Palleniella</taxon>
    </lineage>
</organism>
<sequence>MQEQEEAIVELIQANPYISRKEIARQLDIHESSVKRRLASLQERNVIRRVGAAKGGYWQVIK</sequence>
<proteinExistence type="predicted"/>
<dbReference type="EMBL" id="SRZC01000015">
    <property type="protein sequence ID" value="TGX81540.1"/>
    <property type="molecule type" value="Genomic_DNA"/>
</dbReference>
<protein>
    <submittedName>
        <fullName evidence="1">Winged helix-turn-helix transcriptional regulator</fullName>
    </submittedName>
</protein>
<evidence type="ECO:0000313" key="1">
    <source>
        <dbReference type="EMBL" id="TGX81540.1"/>
    </source>
</evidence>
<evidence type="ECO:0000313" key="2">
    <source>
        <dbReference type="Proteomes" id="UP000308886"/>
    </source>
</evidence>
<comment type="caution">
    <text evidence="1">The sequence shown here is derived from an EMBL/GenBank/DDBJ whole genome shotgun (WGS) entry which is preliminary data.</text>
</comment>
<reference evidence="1" key="1">
    <citation type="submission" date="2019-04" db="EMBL/GenBank/DDBJ databases">
        <title>Microbes associate with the intestines of laboratory mice.</title>
        <authorList>
            <person name="Navarre W."/>
            <person name="Wong E."/>
            <person name="Huang K."/>
            <person name="Tropini C."/>
            <person name="Ng K."/>
            <person name="Yu B."/>
        </authorList>
    </citation>
    <scope>NUCLEOTIDE SEQUENCE</scope>
    <source>
        <strain evidence="1">NM73_A23</strain>
    </source>
</reference>
<name>A0AC61QNW7_9BACT</name>
<dbReference type="Proteomes" id="UP000308886">
    <property type="component" value="Unassembled WGS sequence"/>
</dbReference>
<gene>
    <name evidence="1" type="ORF">E5358_09570</name>
</gene>
<keyword evidence="2" id="KW-1185">Reference proteome</keyword>
<accession>A0AC61QNW7</accession>